<evidence type="ECO:0000313" key="2">
    <source>
        <dbReference type="EMBL" id="KAF7843947.1"/>
    </source>
</evidence>
<dbReference type="PANTHER" id="PTHR33472:SF1">
    <property type="entry name" value="EXTENSIN-RELATED"/>
    <property type="match status" value="1"/>
</dbReference>
<keyword evidence="3" id="KW-1185">Reference proteome</keyword>
<comment type="caution">
    <text evidence="2">The sequence shown here is derived from an EMBL/GenBank/DDBJ whole genome shotgun (WGS) entry which is preliminary data.</text>
</comment>
<feature type="compositionally biased region" description="Low complexity" evidence="1">
    <location>
        <begin position="269"/>
        <end position="282"/>
    </location>
</feature>
<dbReference type="EMBL" id="JAAIUW010000001">
    <property type="protein sequence ID" value="KAF7843947.1"/>
    <property type="molecule type" value="Genomic_DNA"/>
</dbReference>
<feature type="compositionally biased region" description="Pro residues" evidence="1">
    <location>
        <begin position="47"/>
        <end position="80"/>
    </location>
</feature>
<name>A0A835CM12_9FABA</name>
<feature type="compositionally biased region" description="Polar residues" evidence="1">
    <location>
        <begin position="132"/>
        <end position="147"/>
    </location>
</feature>
<gene>
    <name evidence="2" type="ORF">G2W53_000852</name>
</gene>
<dbReference type="Proteomes" id="UP000634136">
    <property type="component" value="Unassembled WGS sequence"/>
</dbReference>
<organism evidence="2 3">
    <name type="scientific">Senna tora</name>
    <dbReference type="NCBI Taxonomy" id="362788"/>
    <lineage>
        <taxon>Eukaryota</taxon>
        <taxon>Viridiplantae</taxon>
        <taxon>Streptophyta</taxon>
        <taxon>Embryophyta</taxon>
        <taxon>Tracheophyta</taxon>
        <taxon>Spermatophyta</taxon>
        <taxon>Magnoliopsida</taxon>
        <taxon>eudicotyledons</taxon>
        <taxon>Gunneridae</taxon>
        <taxon>Pentapetalae</taxon>
        <taxon>rosids</taxon>
        <taxon>fabids</taxon>
        <taxon>Fabales</taxon>
        <taxon>Fabaceae</taxon>
        <taxon>Caesalpinioideae</taxon>
        <taxon>Cassia clade</taxon>
        <taxon>Senna</taxon>
    </lineage>
</organism>
<dbReference type="AlphaFoldDB" id="A0A835CM12"/>
<feature type="region of interest" description="Disordered" evidence="1">
    <location>
        <begin position="20"/>
        <end position="171"/>
    </location>
</feature>
<evidence type="ECO:0000256" key="1">
    <source>
        <dbReference type="SAM" id="MobiDB-lite"/>
    </source>
</evidence>
<feature type="compositionally biased region" description="Basic and acidic residues" evidence="1">
    <location>
        <begin position="209"/>
        <end position="225"/>
    </location>
</feature>
<dbReference type="PANTHER" id="PTHR33472">
    <property type="entry name" value="OS01G0106600 PROTEIN"/>
    <property type="match status" value="1"/>
</dbReference>
<sequence length="358" mass="38364">MANQPPARPWFRLASLRPVSAAPAPAPAPAPEPRSSLVQPTIRTNPAPSPPQAQQIPPPPPVPAAAPTPPPAAAPTPQPAIPDRGSGSSSPVQKSPVQSYSSMPTSPHLKASVTTFSTDSSSSSPAKGVTTARGSSPSTKPVVQTPSQSPKVKPITPPPSPLTLPPSQLKANSVIEPKIPVEAESKNVIVQKTIEKPKQWISGNSGEILKTHNEKQKGNQRRVSDSEESGMKIITIAGENRGAYMELIQHQKKHEFEEKPNYLYKIGNSKTKSSGESESSSSDEANANKKENRINRGRTKSSYPMSAFMNSNVQCVNNSLLYNTSCTHNDPGVRLSLSKKPFGVEGFHLKEIANWKHD</sequence>
<evidence type="ECO:0000313" key="3">
    <source>
        <dbReference type="Proteomes" id="UP000634136"/>
    </source>
</evidence>
<feature type="compositionally biased region" description="Low complexity" evidence="1">
    <location>
        <begin position="81"/>
        <end position="102"/>
    </location>
</feature>
<reference evidence="2" key="1">
    <citation type="submission" date="2020-09" db="EMBL/GenBank/DDBJ databases">
        <title>Genome-Enabled Discovery of Anthraquinone Biosynthesis in Senna tora.</title>
        <authorList>
            <person name="Kang S.-H."/>
            <person name="Pandey R.P."/>
            <person name="Lee C.-M."/>
            <person name="Sim J.-S."/>
            <person name="Jeong J.-T."/>
            <person name="Choi B.-S."/>
            <person name="Jung M."/>
            <person name="Ginzburg D."/>
            <person name="Zhao K."/>
            <person name="Won S.Y."/>
            <person name="Oh T.-J."/>
            <person name="Yu Y."/>
            <person name="Kim N.-H."/>
            <person name="Lee O.R."/>
            <person name="Lee T.-H."/>
            <person name="Bashyal P."/>
            <person name="Kim T.-S."/>
            <person name="Lee W.-H."/>
            <person name="Kawkins C."/>
            <person name="Kim C.-K."/>
            <person name="Kim J.S."/>
            <person name="Ahn B.O."/>
            <person name="Rhee S.Y."/>
            <person name="Sohng J.K."/>
        </authorList>
    </citation>
    <scope>NUCLEOTIDE SEQUENCE</scope>
    <source>
        <tissue evidence="2">Leaf</tissue>
    </source>
</reference>
<feature type="compositionally biased region" description="Low complexity" evidence="1">
    <location>
        <begin position="112"/>
        <end position="124"/>
    </location>
</feature>
<feature type="region of interest" description="Disordered" evidence="1">
    <location>
        <begin position="201"/>
        <end position="227"/>
    </location>
</feature>
<dbReference type="OrthoDB" id="1939627at2759"/>
<protein>
    <submittedName>
        <fullName evidence="2">Serine/arginine repetitive matrix protein 1-like</fullName>
    </submittedName>
</protein>
<feature type="region of interest" description="Disordered" evidence="1">
    <location>
        <begin position="267"/>
        <end position="303"/>
    </location>
</feature>
<proteinExistence type="predicted"/>
<feature type="compositionally biased region" description="Pro residues" evidence="1">
    <location>
        <begin position="155"/>
        <end position="164"/>
    </location>
</feature>
<accession>A0A835CM12</accession>